<dbReference type="AlphaFoldDB" id="N1WXI9"/>
<reference evidence="2 3" key="1">
    <citation type="journal article" date="2014" name="Genome Biol. Evol.">
        <title>Extensive gene acquisition in the extremely psychrophilic bacterial species Psychroflexus torquis and the link to sea-ice ecosystem specialism.</title>
        <authorList>
            <person name="Feng S."/>
            <person name="Powell S.M."/>
            <person name="Wilson R."/>
            <person name="Bowman J.P."/>
        </authorList>
    </citation>
    <scope>NUCLEOTIDE SEQUENCE [LARGE SCALE GENOMIC DNA]</scope>
    <source>
        <strain evidence="2 3">ACAM 44</strain>
    </source>
</reference>
<feature type="transmembrane region" description="Helical" evidence="1">
    <location>
        <begin position="259"/>
        <end position="283"/>
    </location>
</feature>
<comment type="caution">
    <text evidence="2">The sequence shown here is derived from an EMBL/GenBank/DDBJ whole genome shotgun (WGS) entry which is preliminary data.</text>
</comment>
<feature type="transmembrane region" description="Helical" evidence="1">
    <location>
        <begin position="215"/>
        <end position="238"/>
    </location>
</feature>
<evidence type="ECO:0000313" key="3">
    <source>
        <dbReference type="Proteomes" id="UP000012317"/>
    </source>
</evidence>
<organism evidence="2 3">
    <name type="scientific">Psychroflexus gondwanensis ACAM 44</name>
    <dbReference type="NCBI Taxonomy" id="1189619"/>
    <lineage>
        <taxon>Bacteria</taxon>
        <taxon>Pseudomonadati</taxon>
        <taxon>Bacteroidota</taxon>
        <taxon>Flavobacteriia</taxon>
        <taxon>Flavobacteriales</taxon>
        <taxon>Flavobacteriaceae</taxon>
        <taxon>Psychroflexus</taxon>
    </lineage>
</organism>
<dbReference type="RefSeq" id="WP_003442038.1">
    <property type="nucleotide sequence ID" value="NZ_APLF01000011.1"/>
</dbReference>
<evidence type="ECO:0008006" key="4">
    <source>
        <dbReference type="Google" id="ProtNLM"/>
    </source>
</evidence>
<feature type="transmembrane region" description="Helical" evidence="1">
    <location>
        <begin position="138"/>
        <end position="159"/>
    </location>
</feature>
<dbReference type="EMBL" id="APLF01000011">
    <property type="protein sequence ID" value="EMY80583.1"/>
    <property type="molecule type" value="Genomic_DNA"/>
</dbReference>
<accession>N1WXI9</accession>
<protein>
    <recommendedName>
        <fullName evidence="4">Lysylphosphatidylglycerol synthase TM region</fullName>
    </recommendedName>
</protein>
<evidence type="ECO:0000313" key="2">
    <source>
        <dbReference type="EMBL" id="EMY80583.1"/>
    </source>
</evidence>
<dbReference type="eggNOG" id="COG0392">
    <property type="taxonomic scope" value="Bacteria"/>
</dbReference>
<sequence length="297" mass="33458">MIVSLSFIVIYKFIQEVPNSDWQLIYNSSQLFILLGIGGFFSLLNWLLEGYKWKILVDTISQISGIEALSESLKAHAVSIITPNKIGEFGAKASFYKASLRKQILKLTLTGQVYQLIATVLFGALGISVMFSEFSPELQITLVMVLGAMALGILGLFWLNSRRRWIRQLQAYLKSLSRLSDSSHTQVLIWSVLRYGCFSHQFFVLLLLFQPELNYLEIMPIIFSIYLITSMVPTILILDASLKAGVSLVLLSAYLAPDYILVTSVLMWIFNFGIPAVIGNVLLLKRSRPAWFLTSKV</sequence>
<evidence type="ECO:0000256" key="1">
    <source>
        <dbReference type="SAM" id="Phobius"/>
    </source>
</evidence>
<keyword evidence="1" id="KW-0472">Membrane</keyword>
<dbReference type="STRING" id="1189619.pgond44_11406"/>
<dbReference type="Proteomes" id="UP000012317">
    <property type="component" value="Unassembled WGS sequence"/>
</dbReference>
<keyword evidence="1" id="KW-1133">Transmembrane helix</keyword>
<gene>
    <name evidence="2" type="ORF">pgond44_11406</name>
</gene>
<keyword evidence="1" id="KW-0812">Transmembrane</keyword>
<proteinExistence type="predicted"/>
<feature type="transmembrane region" description="Helical" evidence="1">
    <location>
        <begin position="113"/>
        <end position="132"/>
    </location>
</feature>
<keyword evidence="3" id="KW-1185">Reference proteome</keyword>
<name>N1WXI9_9FLAO</name>
<feature type="transmembrane region" description="Helical" evidence="1">
    <location>
        <begin position="31"/>
        <end position="48"/>
    </location>
</feature>